<name>A0A099WNR8_9PORP</name>
<organism evidence="1 2">
    <name type="scientific">Porphyromonas gulae</name>
    <dbReference type="NCBI Taxonomy" id="111105"/>
    <lineage>
        <taxon>Bacteria</taxon>
        <taxon>Pseudomonadati</taxon>
        <taxon>Bacteroidota</taxon>
        <taxon>Bacteroidia</taxon>
        <taxon>Bacteroidales</taxon>
        <taxon>Porphyromonadaceae</taxon>
        <taxon>Porphyromonas</taxon>
    </lineage>
</organism>
<reference evidence="1 2" key="1">
    <citation type="submission" date="2014-08" db="EMBL/GenBank/DDBJ databases">
        <title>Porphyromonas gulae strain:COT-052_OH1451 Genome sequencing.</title>
        <authorList>
            <person name="Wallis C."/>
            <person name="Deusch O."/>
            <person name="O'Flynn C."/>
            <person name="Davis I."/>
            <person name="Jospin G."/>
            <person name="Darling A.E."/>
            <person name="Coil D.A."/>
            <person name="Alexiev A."/>
            <person name="Horsfall A."/>
            <person name="Kirkwood N."/>
            <person name="Harris S."/>
            <person name="Eisen J.A."/>
        </authorList>
    </citation>
    <scope>NUCLEOTIDE SEQUENCE [LARGE SCALE GENOMIC DNA]</scope>
    <source>
        <strain evidence="2">COT-052 OH1451</strain>
    </source>
</reference>
<proteinExistence type="predicted"/>
<dbReference type="eggNOG" id="ENOG5033GER">
    <property type="taxonomic scope" value="Bacteria"/>
</dbReference>
<dbReference type="AlphaFoldDB" id="A0A099WNR8"/>
<evidence type="ECO:0000313" key="1">
    <source>
        <dbReference type="EMBL" id="KGN87279.1"/>
    </source>
</evidence>
<comment type="caution">
    <text evidence="1">The sequence shown here is derived from an EMBL/GenBank/DDBJ whole genome shotgun (WGS) entry which is preliminary data.</text>
</comment>
<dbReference type="Proteomes" id="UP000030130">
    <property type="component" value="Unassembled WGS sequence"/>
</dbReference>
<accession>A0A099WNR8</accession>
<evidence type="ECO:0008006" key="3">
    <source>
        <dbReference type="Google" id="ProtNLM"/>
    </source>
</evidence>
<gene>
    <name evidence="1" type="ORF">HR08_02455</name>
</gene>
<protein>
    <recommendedName>
        <fullName evidence="3">Outer membrane protein beta-barrel domain-containing protein</fullName>
    </recommendedName>
</protein>
<dbReference type="EMBL" id="JRAI01000015">
    <property type="protein sequence ID" value="KGN87279.1"/>
    <property type="molecule type" value="Genomic_DNA"/>
</dbReference>
<evidence type="ECO:0000313" key="2">
    <source>
        <dbReference type="Proteomes" id="UP000030130"/>
    </source>
</evidence>
<sequence length="247" mass="27079">MRTKTSESASLILYMVYSSGISLFQGKSGRRSANRFFAIFAAANQKVKPIMKKKLTLLSILLAVVFSPIANLSAQSEGKHTLKRHHVALDLLGNKGFVGASYEYRLGDKINWLGLRAGLGFMGVSQSGLYTSGDSFLWGKVAAEAVLLPMECNVLLGAKNHHLELGLGMVPLLARGHSSAYYNDHLQEDSSYGFAFGGNATVAYRYQRPQGGFVFRIGLSPMFKIPFIDNYISTSAIWPFLSLGYSF</sequence>